<dbReference type="InterPro" id="IPR003607">
    <property type="entry name" value="HD/PDEase_dom"/>
</dbReference>
<evidence type="ECO:0000313" key="5">
    <source>
        <dbReference type="Proteomes" id="UP000034883"/>
    </source>
</evidence>
<keyword evidence="4" id="KW-0378">Hydrolase</keyword>
<dbReference type="KEGG" id="samy:DB32_003508"/>
<dbReference type="RefSeq" id="WP_053233538.1">
    <property type="nucleotide sequence ID" value="NZ_CP011125.1"/>
</dbReference>
<dbReference type="Pfam" id="PF01966">
    <property type="entry name" value="HD"/>
    <property type="match status" value="1"/>
</dbReference>
<dbReference type="InterPro" id="IPR052722">
    <property type="entry name" value="PgpH_phosphodiesterase"/>
</dbReference>
<organism evidence="4 5">
    <name type="scientific">Sandaracinus amylolyticus</name>
    <dbReference type="NCBI Taxonomy" id="927083"/>
    <lineage>
        <taxon>Bacteria</taxon>
        <taxon>Pseudomonadati</taxon>
        <taxon>Myxococcota</taxon>
        <taxon>Polyangia</taxon>
        <taxon>Polyangiales</taxon>
        <taxon>Sandaracinaceae</taxon>
        <taxon>Sandaracinus</taxon>
    </lineage>
</organism>
<protein>
    <submittedName>
        <fullName evidence="4">Membrane protein containing HD superfamily hydrolase</fullName>
    </submittedName>
</protein>
<feature type="transmembrane region" description="Helical" evidence="2">
    <location>
        <begin position="6"/>
        <end position="28"/>
    </location>
</feature>
<evidence type="ECO:0000256" key="2">
    <source>
        <dbReference type="SAM" id="Phobius"/>
    </source>
</evidence>
<feature type="compositionally biased region" description="Basic and acidic residues" evidence="1">
    <location>
        <begin position="568"/>
        <end position="586"/>
    </location>
</feature>
<dbReference type="InterPro" id="IPR011621">
    <property type="entry name" value="Metal-dep_PHydrolase_7TM_intra"/>
</dbReference>
<accession>A0A0F6SF56</accession>
<keyword evidence="2" id="KW-0472">Membrane</keyword>
<feature type="domain" description="HD/PDEase" evidence="3">
    <location>
        <begin position="317"/>
        <end position="475"/>
    </location>
</feature>
<keyword evidence="2" id="KW-0812">Transmembrane</keyword>
<feature type="transmembrane region" description="Helical" evidence="2">
    <location>
        <begin position="202"/>
        <end position="218"/>
    </location>
</feature>
<gene>
    <name evidence="4" type="ORF">DB32_003508</name>
</gene>
<feature type="region of interest" description="Disordered" evidence="1">
    <location>
        <begin position="531"/>
        <end position="586"/>
    </location>
</feature>
<feature type="transmembrane region" description="Helical" evidence="2">
    <location>
        <begin position="137"/>
        <end position="156"/>
    </location>
</feature>
<dbReference type="CDD" id="cd00077">
    <property type="entry name" value="HDc"/>
    <property type="match status" value="1"/>
</dbReference>
<dbReference type="SMART" id="SM00471">
    <property type="entry name" value="HDc"/>
    <property type="match status" value="1"/>
</dbReference>
<dbReference type="GO" id="GO:0016787">
    <property type="term" value="F:hydrolase activity"/>
    <property type="evidence" value="ECO:0007669"/>
    <property type="project" value="UniProtKB-KW"/>
</dbReference>
<name>A0A0F6SF56_9BACT</name>
<dbReference type="Pfam" id="PF07698">
    <property type="entry name" value="7TM-7TMR_HD"/>
    <property type="match status" value="1"/>
</dbReference>
<feature type="transmembrane region" description="Helical" evidence="2">
    <location>
        <begin position="230"/>
        <end position="249"/>
    </location>
</feature>
<dbReference type="InterPro" id="IPR006674">
    <property type="entry name" value="HD_domain"/>
</dbReference>
<dbReference type="SUPFAM" id="SSF109604">
    <property type="entry name" value="HD-domain/PDEase-like"/>
    <property type="match status" value="1"/>
</dbReference>
<evidence type="ECO:0000259" key="3">
    <source>
        <dbReference type="SMART" id="SM00471"/>
    </source>
</evidence>
<dbReference type="NCBIfam" id="TIGR00277">
    <property type="entry name" value="HDIG"/>
    <property type="match status" value="1"/>
</dbReference>
<dbReference type="Proteomes" id="UP000034883">
    <property type="component" value="Chromosome"/>
</dbReference>
<evidence type="ECO:0000313" key="4">
    <source>
        <dbReference type="EMBL" id="AKF06359.1"/>
    </source>
</evidence>
<feature type="transmembrane region" description="Helical" evidence="2">
    <location>
        <begin position="104"/>
        <end position="125"/>
    </location>
</feature>
<feature type="transmembrane region" description="Helical" evidence="2">
    <location>
        <begin position="269"/>
        <end position="289"/>
    </location>
</feature>
<dbReference type="OrthoDB" id="9806952at2"/>
<dbReference type="PANTHER" id="PTHR36442">
    <property type="entry name" value="CYCLIC-DI-AMP PHOSPHODIESTERASE PGPH"/>
    <property type="match status" value="1"/>
</dbReference>
<dbReference type="EMBL" id="CP011125">
    <property type="protein sequence ID" value="AKF06359.1"/>
    <property type="molecule type" value="Genomic_DNA"/>
</dbReference>
<dbReference type="PANTHER" id="PTHR36442:SF1">
    <property type="entry name" value="CYCLIC-DI-AMP PHOSPHODIESTERASE PGPH"/>
    <property type="match status" value="1"/>
</dbReference>
<dbReference type="InterPro" id="IPR006675">
    <property type="entry name" value="HDIG_dom"/>
</dbReference>
<keyword evidence="2" id="KW-1133">Transmembrane helix</keyword>
<reference evidence="4 5" key="1">
    <citation type="submission" date="2015-03" db="EMBL/GenBank/DDBJ databases">
        <title>Genome assembly of Sandaracinus amylolyticus DSM 53668.</title>
        <authorList>
            <person name="Sharma G."/>
            <person name="Subramanian S."/>
        </authorList>
    </citation>
    <scope>NUCLEOTIDE SEQUENCE [LARGE SCALE GENOMIC DNA]</scope>
    <source>
        <strain evidence="4 5">DSM 53668</strain>
    </source>
</reference>
<dbReference type="STRING" id="927083.DB32_003508"/>
<dbReference type="Gene3D" id="1.10.3210.10">
    <property type="entry name" value="Hypothetical protein af1432"/>
    <property type="match status" value="1"/>
</dbReference>
<keyword evidence="5" id="KW-1185">Reference proteome</keyword>
<sequence length="586" mass="64397">MLRTRVVAGWTSSIVLALVFATLVTMFARIEVFVEPLRVVPGEPAPVTLRLAPTRIHATEDGHVRPIRMIAPRVARGEIVEDPVTAALVTSYEEARRPPRADEILGLFAVYFFLGLLAATWLRMLSPGRGALMRTQLGLLGITLLLVSYAKLYFLLTDAATTLVPIGALSLWVRVYLDRRTAFMIALVASCVVASMADFDPIAAVVFLACGMSPVLLVRDRKKTWTMLPAGVAGGIAGAALFAAARVLFVGEFDLDAELAQPLRSDFLGALASGPLAGIVAVGFHPLSWRALGAVSRQRLLELSDLDQPLLRKMAKEAPGSWEHARAMANLAEAAANAIGGDALLTRVGAYYHDLGKTIQPKLFVENLTRGEQTPHAQYEPDVSADAIMAHVVEGTNILRRGGVPEPVVEFAYTHHGTSVIEFFWHKTLEAGNPKGRDESFFRYPGMRPRTKETAILMLVDSIEAASRTIDPPERDKFEEMVQRIVFVKLRQGQLDESGLTLADLRTLTTQLVDTLCNVHHSRIRYPWQDRKDKGEKQLPIPGAATEEEVVRARAEAEEREADATPESETRPTDNAPEDHDDHDHH</sequence>
<proteinExistence type="predicted"/>
<evidence type="ECO:0000256" key="1">
    <source>
        <dbReference type="SAM" id="MobiDB-lite"/>
    </source>
</evidence>
<dbReference type="AlphaFoldDB" id="A0A0F6SF56"/>